<dbReference type="OrthoDB" id="7388866at2"/>
<dbReference type="EMBL" id="NWUF01000016">
    <property type="protein sequence ID" value="PCE41306.1"/>
    <property type="molecule type" value="Genomic_DNA"/>
</dbReference>
<protein>
    <recommendedName>
        <fullName evidence="3">DUF429 domain-containing protein</fullName>
    </recommendedName>
</protein>
<name>A0A2A4FUD0_9SPHN</name>
<gene>
    <name evidence="1" type="ORF">COO09_15735</name>
</gene>
<comment type="caution">
    <text evidence="1">The sequence shown here is derived from an EMBL/GenBank/DDBJ whole genome shotgun (WGS) entry which is preliminary data.</text>
</comment>
<dbReference type="AlphaFoldDB" id="A0A2A4FUD0"/>
<dbReference type="KEGG" id="rdi:CMV14_10345"/>
<evidence type="ECO:0000313" key="2">
    <source>
        <dbReference type="Proteomes" id="UP000218934"/>
    </source>
</evidence>
<evidence type="ECO:0008006" key="3">
    <source>
        <dbReference type="Google" id="ProtNLM"/>
    </source>
</evidence>
<evidence type="ECO:0000313" key="1">
    <source>
        <dbReference type="EMBL" id="PCE41306.1"/>
    </source>
</evidence>
<dbReference type="RefSeq" id="WP_066964930.1">
    <property type="nucleotide sequence ID" value="NZ_CP023449.1"/>
</dbReference>
<proteinExistence type="predicted"/>
<keyword evidence="2" id="KW-1185">Reference proteome</keyword>
<dbReference type="Proteomes" id="UP000218934">
    <property type="component" value="Unassembled WGS sequence"/>
</dbReference>
<organism evidence="1 2">
    <name type="scientific">Rhizorhabdus dicambivorans</name>
    <dbReference type="NCBI Taxonomy" id="1850238"/>
    <lineage>
        <taxon>Bacteria</taxon>
        <taxon>Pseudomonadati</taxon>
        <taxon>Pseudomonadota</taxon>
        <taxon>Alphaproteobacteria</taxon>
        <taxon>Sphingomonadales</taxon>
        <taxon>Sphingomonadaceae</taxon>
        <taxon>Rhizorhabdus</taxon>
    </lineage>
</organism>
<sequence>MIRRFARFACIDWSGAKGERQKGITVAISDGPGRTPRLIERAWSRQAVLDWLIRHARRQSDLLIGIDFSAALPFLDAGAYFPGWPESPPDARALWRQIDAVCAADPHLETGSFIDHGEISRHFRRHGGRQGDLFGAGNGRYRLVERLCREGRHAPATSCFNLVGAAQVGKSSLTGMRMLHRLGGKVPVWPFDPVPERGPLIVEIYTTIAARQAGLSGGSKMRDADRLRAGLAGYGIRRAPQLARYDDHSTDAILTAAWLAEAAAREDLWHPPALSGEIALLEGWTFGIP</sequence>
<reference evidence="1 2" key="1">
    <citation type="submission" date="2017-09" db="EMBL/GenBank/DDBJ databases">
        <title>The Catabolism of 3,6-Dichlorosalicylic acid is Initiated by the Cytochrome P450 Monooxygenase DsmABC in Rhizorhabdus dicambivorans Ndbn-20.</title>
        <authorList>
            <person name="Na L."/>
        </authorList>
    </citation>
    <scope>NUCLEOTIDE SEQUENCE [LARGE SCALE GENOMIC DNA]</scope>
    <source>
        <strain evidence="1 2">Ndbn-20m</strain>
    </source>
</reference>
<accession>A0A2A4FUD0</accession>